<keyword evidence="2" id="KW-1185">Reference proteome</keyword>
<gene>
    <name evidence="1" type="ORF">GCWU000325_01019</name>
</gene>
<comment type="caution">
    <text evidence="1">The sequence shown here is derived from an EMBL/GenBank/DDBJ whole genome shotgun (WGS) entry which is preliminary data.</text>
</comment>
<name>C9LFN1_9BACT</name>
<reference evidence="1" key="1">
    <citation type="submission" date="2009-09" db="EMBL/GenBank/DDBJ databases">
        <authorList>
            <person name="Weinstock G."/>
            <person name="Sodergren E."/>
            <person name="Clifton S."/>
            <person name="Fulton L."/>
            <person name="Fulton B."/>
            <person name="Courtney L."/>
            <person name="Fronick C."/>
            <person name="Harrison M."/>
            <person name="Strong C."/>
            <person name="Farmer C."/>
            <person name="Delahaunty K."/>
            <person name="Markovic C."/>
            <person name="Hall O."/>
            <person name="Minx P."/>
            <person name="Tomlinson C."/>
            <person name="Mitreva M."/>
            <person name="Nelson J."/>
            <person name="Hou S."/>
            <person name="Wollam A."/>
            <person name="Pepin K.H."/>
            <person name="Johnson M."/>
            <person name="Bhonagiri V."/>
            <person name="Nash W.E."/>
            <person name="Warren W."/>
            <person name="Chinwalla A."/>
            <person name="Mardis E.R."/>
            <person name="Wilson R.K."/>
        </authorList>
    </citation>
    <scope>NUCLEOTIDE SEQUENCE [LARGE SCALE GENOMIC DNA]</scope>
    <source>
        <strain evidence="1">ATCC 51259</strain>
    </source>
</reference>
<dbReference type="AlphaFoldDB" id="C9LFN1"/>
<evidence type="ECO:0000313" key="1">
    <source>
        <dbReference type="EMBL" id="EEX71489.1"/>
    </source>
</evidence>
<dbReference type="HOGENOM" id="CLU_2864144_0_0_10"/>
<organism evidence="1 2">
    <name type="scientific">Alloprevotella tannerae ATCC 51259</name>
    <dbReference type="NCBI Taxonomy" id="626522"/>
    <lineage>
        <taxon>Bacteria</taxon>
        <taxon>Pseudomonadati</taxon>
        <taxon>Bacteroidota</taxon>
        <taxon>Bacteroidia</taxon>
        <taxon>Bacteroidales</taxon>
        <taxon>Prevotellaceae</taxon>
        <taxon>Alloprevotella</taxon>
    </lineage>
</organism>
<protein>
    <submittedName>
        <fullName evidence="1">Uncharacterized protein</fullName>
    </submittedName>
</protein>
<evidence type="ECO:0000313" key="2">
    <source>
        <dbReference type="Proteomes" id="UP000003460"/>
    </source>
</evidence>
<dbReference type="Proteomes" id="UP000003460">
    <property type="component" value="Unassembled WGS sequence"/>
</dbReference>
<sequence length="64" mass="7538">MNLFDRILKRFDKSVYGLLGANNRLLPANHRFFPPNSRLPRANHNNMRWNNSKRRVLSLGNSCK</sequence>
<accession>C9LFN1</accession>
<proteinExistence type="predicted"/>
<dbReference type="EMBL" id="ACIJ02000018">
    <property type="protein sequence ID" value="EEX71489.1"/>
    <property type="molecule type" value="Genomic_DNA"/>
</dbReference>
<dbReference type="STRING" id="626522.GCWU000325_01019"/>